<feature type="transmembrane region" description="Helical" evidence="9">
    <location>
        <begin position="40"/>
        <end position="65"/>
    </location>
</feature>
<accession>A0A2K2FB90</accession>
<feature type="domain" description="ABC transmembrane type-1" evidence="11">
    <location>
        <begin position="6"/>
        <end position="209"/>
    </location>
</feature>
<reference evidence="12 13" key="1">
    <citation type="submission" date="2017-06" db="EMBL/GenBank/DDBJ databases">
        <title>Investigating the central metabolism of Clostridium thermosuccinogenes.</title>
        <authorList>
            <person name="Koendjbiharie J.G."/>
            <person name="van Kranenburg R."/>
        </authorList>
    </citation>
    <scope>NUCLEOTIDE SEQUENCE [LARGE SCALE GENOMIC DNA]</scope>
    <source>
        <strain evidence="12 13">DSM 5806</strain>
    </source>
</reference>
<evidence type="ECO:0000256" key="6">
    <source>
        <dbReference type="ARBA" id="ARBA00022692"/>
    </source>
</evidence>
<comment type="function">
    <text evidence="10">Part of the binding-protein-dependent transport system for molybdenum; probably responsible for the translocation of the substrate across the membrane.</text>
</comment>
<dbReference type="GO" id="GO:0005886">
    <property type="term" value="C:plasma membrane"/>
    <property type="evidence" value="ECO:0007669"/>
    <property type="project" value="UniProtKB-SubCell"/>
</dbReference>
<keyword evidence="5 10" id="KW-0500">Molybdenum</keyword>
<name>A0A2K2FB90_9CLOT</name>
<dbReference type="KEGG" id="cthd:CDO33_05195"/>
<keyword evidence="13" id="KW-1185">Reference proteome</keyword>
<proteinExistence type="inferred from homology"/>
<feature type="transmembrane region" description="Helical" evidence="9">
    <location>
        <begin position="129"/>
        <end position="151"/>
    </location>
</feature>
<dbReference type="CDD" id="cd06261">
    <property type="entry name" value="TM_PBP2"/>
    <property type="match status" value="1"/>
</dbReference>
<gene>
    <name evidence="12" type="primary">modB</name>
    <name evidence="12" type="ORF">CDQ84_15995</name>
</gene>
<dbReference type="RefSeq" id="WP_103082741.1">
    <property type="nucleotide sequence ID" value="NZ_CP021850.1"/>
</dbReference>
<dbReference type="NCBIfam" id="TIGR02141">
    <property type="entry name" value="modB_ABC"/>
    <property type="match status" value="1"/>
</dbReference>
<dbReference type="OrthoDB" id="9795403at2"/>
<dbReference type="EMBL" id="NIOJ01000055">
    <property type="protein sequence ID" value="PNT96018.1"/>
    <property type="molecule type" value="Genomic_DNA"/>
</dbReference>
<evidence type="ECO:0000256" key="3">
    <source>
        <dbReference type="ARBA" id="ARBA00022448"/>
    </source>
</evidence>
<evidence type="ECO:0000256" key="1">
    <source>
        <dbReference type="ARBA" id="ARBA00004651"/>
    </source>
</evidence>
<dbReference type="PANTHER" id="PTHR30183:SF3">
    <property type="entry name" value="MOLYBDENUM TRANSPORT SYSTEM PERMEASE PROTEIN MODB"/>
    <property type="match status" value="1"/>
</dbReference>
<evidence type="ECO:0000256" key="4">
    <source>
        <dbReference type="ARBA" id="ARBA00022475"/>
    </source>
</evidence>
<dbReference type="PROSITE" id="PS50928">
    <property type="entry name" value="ABC_TM1"/>
    <property type="match status" value="1"/>
</dbReference>
<keyword evidence="6 9" id="KW-0812">Transmembrane</keyword>
<keyword evidence="8 9" id="KW-0472">Membrane</keyword>
<evidence type="ECO:0000256" key="9">
    <source>
        <dbReference type="RuleBase" id="RU363032"/>
    </source>
</evidence>
<dbReference type="Pfam" id="PF00528">
    <property type="entry name" value="BPD_transp_1"/>
    <property type="match status" value="1"/>
</dbReference>
<evidence type="ECO:0000256" key="2">
    <source>
        <dbReference type="ARBA" id="ARBA00007069"/>
    </source>
</evidence>
<evidence type="ECO:0000256" key="10">
    <source>
        <dbReference type="RuleBase" id="RU365097"/>
    </source>
</evidence>
<feature type="transmembrane region" description="Helical" evidence="9">
    <location>
        <begin position="190"/>
        <end position="211"/>
    </location>
</feature>
<dbReference type="PANTHER" id="PTHR30183">
    <property type="entry name" value="MOLYBDENUM TRANSPORT SYSTEM PERMEASE PROTEIN MODB"/>
    <property type="match status" value="1"/>
</dbReference>
<evidence type="ECO:0000259" key="11">
    <source>
        <dbReference type="PROSITE" id="PS50928"/>
    </source>
</evidence>
<organism evidence="12 13">
    <name type="scientific">Clostridium thermosuccinogenes</name>
    <dbReference type="NCBI Taxonomy" id="84032"/>
    <lineage>
        <taxon>Bacteria</taxon>
        <taxon>Bacillati</taxon>
        <taxon>Bacillota</taxon>
        <taxon>Clostridia</taxon>
        <taxon>Eubacteriales</taxon>
        <taxon>Clostridiaceae</taxon>
        <taxon>Clostridium</taxon>
    </lineage>
</organism>
<comment type="caution">
    <text evidence="12">The sequence shown here is derived from an EMBL/GenBank/DDBJ whole genome shotgun (WGS) entry which is preliminary data.</text>
</comment>
<feature type="transmembrane region" description="Helical" evidence="9">
    <location>
        <begin position="77"/>
        <end position="101"/>
    </location>
</feature>
<comment type="similarity">
    <text evidence="2 10">Belongs to the binding-protein-dependent transport system permease family. CysTW subfamily.</text>
</comment>
<sequence length="222" mass="24414">MDYSPLVISLKTSFFATLMAFMLGLLAASQVRKTKRLRGFIDGVLILPMVLPPTVLGFALLVVFGKNGMLGRILDTFGMNIIFSWEATLIAATVAAFPLMYRSILSAFDDIDANLIYAAKTLGMSNVEIFWKIVFPNALSGITGGIVLGFARAMGEFGATIMVAGNIQGETRTIPIAIYTAVQSGDRATAYRWTGIIIMISLLMIVLMNCLNRQKDRKVRWW</sequence>
<dbReference type="AlphaFoldDB" id="A0A2K2FB90"/>
<dbReference type="GO" id="GO:0015098">
    <property type="term" value="F:molybdate ion transmembrane transporter activity"/>
    <property type="evidence" value="ECO:0007669"/>
    <property type="project" value="UniProtKB-UniRule"/>
</dbReference>
<comment type="subcellular location">
    <subcellularLocation>
        <location evidence="1 9">Cell membrane</location>
        <topology evidence="1 9">Multi-pass membrane protein</topology>
    </subcellularLocation>
</comment>
<protein>
    <recommendedName>
        <fullName evidence="10">Molybdenum transport system permease</fullName>
    </recommendedName>
</protein>
<dbReference type="InterPro" id="IPR011867">
    <property type="entry name" value="ModB_ABC"/>
</dbReference>
<dbReference type="InterPro" id="IPR000515">
    <property type="entry name" value="MetI-like"/>
</dbReference>
<evidence type="ECO:0000256" key="5">
    <source>
        <dbReference type="ARBA" id="ARBA00022505"/>
    </source>
</evidence>
<feature type="transmembrane region" description="Helical" evidence="9">
    <location>
        <begin position="6"/>
        <end position="28"/>
    </location>
</feature>
<dbReference type="Gene3D" id="1.10.3720.10">
    <property type="entry name" value="MetI-like"/>
    <property type="match status" value="1"/>
</dbReference>
<evidence type="ECO:0000313" key="12">
    <source>
        <dbReference type="EMBL" id="PNT96018.1"/>
    </source>
</evidence>
<evidence type="ECO:0000256" key="8">
    <source>
        <dbReference type="ARBA" id="ARBA00023136"/>
    </source>
</evidence>
<keyword evidence="4 10" id="KW-1003">Cell membrane</keyword>
<evidence type="ECO:0000256" key="7">
    <source>
        <dbReference type="ARBA" id="ARBA00022989"/>
    </source>
</evidence>
<keyword evidence="7 9" id="KW-1133">Transmembrane helix</keyword>
<evidence type="ECO:0000313" key="13">
    <source>
        <dbReference type="Proteomes" id="UP000236151"/>
    </source>
</evidence>
<keyword evidence="3 9" id="KW-0813">Transport</keyword>
<dbReference type="InterPro" id="IPR035906">
    <property type="entry name" value="MetI-like_sf"/>
</dbReference>
<dbReference type="SUPFAM" id="SSF161098">
    <property type="entry name" value="MetI-like"/>
    <property type="match status" value="1"/>
</dbReference>
<dbReference type="Proteomes" id="UP000236151">
    <property type="component" value="Unassembled WGS sequence"/>
</dbReference>